<dbReference type="Gene3D" id="1.10.287.950">
    <property type="entry name" value="Methyl-accepting chemotaxis protein"/>
    <property type="match status" value="1"/>
</dbReference>
<dbReference type="STRING" id="223786.SAMN05216234_1685"/>
<dbReference type="RefSeq" id="WP_092914260.1">
    <property type="nucleotide sequence ID" value="NZ_FOXB01000068.1"/>
</dbReference>
<dbReference type="OrthoDB" id="9807021at2"/>
<dbReference type="AlphaFoldDB" id="A0A1I5UQF7"/>
<evidence type="ECO:0000313" key="2">
    <source>
        <dbReference type="EMBL" id="SFP97440.1"/>
    </source>
</evidence>
<evidence type="ECO:0000313" key="3">
    <source>
        <dbReference type="Proteomes" id="UP000199227"/>
    </source>
</evidence>
<dbReference type="EMBL" id="FOXB01000068">
    <property type="protein sequence ID" value="SFP97440.1"/>
    <property type="molecule type" value="Genomic_DNA"/>
</dbReference>
<reference evidence="2 3" key="1">
    <citation type="submission" date="2016-10" db="EMBL/GenBank/DDBJ databases">
        <authorList>
            <person name="de Groot N.N."/>
        </authorList>
    </citation>
    <scope>NUCLEOTIDE SEQUENCE [LARGE SCALE GENOMIC DNA]</scope>
    <source>
        <strain evidence="2 3">EP1-55-1</strain>
    </source>
</reference>
<feature type="coiled-coil region" evidence="1">
    <location>
        <begin position="16"/>
        <end position="92"/>
    </location>
</feature>
<keyword evidence="3" id="KW-1185">Reference proteome</keyword>
<organism evidence="2 3">
    <name type="scientific">Hydrogenimonas thermophila</name>
    <dbReference type="NCBI Taxonomy" id="223786"/>
    <lineage>
        <taxon>Bacteria</taxon>
        <taxon>Pseudomonadati</taxon>
        <taxon>Campylobacterota</taxon>
        <taxon>Epsilonproteobacteria</taxon>
        <taxon>Campylobacterales</taxon>
        <taxon>Hydrogenimonadaceae</taxon>
        <taxon>Hydrogenimonas</taxon>
    </lineage>
</organism>
<protein>
    <recommendedName>
        <fullName evidence="4">Methyl-accepting chemotaxis protein (MCP) signalling domain-containing protein</fullName>
    </recommendedName>
</protein>
<dbReference type="Proteomes" id="UP000199227">
    <property type="component" value="Unassembled WGS sequence"/>
</dbReference>
<keyword evidence="1" id="KW-0175">Coiled coil</keyword>
<name>A0A1I5UQF7_9BACT</name>
<sequence>MFKSSKNLINEQQETILKLTEDNDILLCNIKELENENNSIRKELNELKKSYTILYNKKEKLENILDKSSDKINNLKNKNKELEKQYKTLQDFLMNEFDFLMNEYIKKNNSDKEKLYIIKTNIENLLIKMNSLNENIITAKKISDELGLLGINATIQAAHIGEQGKSVLIVADYIDKVSESLNRNINDIELTLGLYRDEIQNILQKIKTLSISINDNLKNFQQITEQVNNKLITK</sequence>
<gene>
    <name evidence="2" type="ORF">SAMN05216234_1685</name>
</gene>
<proteinExistence type="predicted"/>
<evidence type="ECO:0000256" key="1">
    <source>
        <dbReference type="SAM" id="Coils"/>
    </source>
</evidence>
<evidence type="ECO:0008006" key="4">
    <source>
        <dbReference type="Google" id="ProtNLM"/>
    </source>
</evidence>
<accession>A0A1I5UQF7</accession>
<dbReference type="SUPFAM" id="SSF58104">
    <property type="entry name" value="Methyl-accepting chemotaxis protein (MCP) signaling domain"/>
    <property type="match status" value="1"/>
</dbReference>